<sequence>MVDQVVEDLKKAKSSLKQEHKPVSQVVAAQKTTASINEFVKAALAEENRWVLNSEEQKSIVDTLKDIKRIFRDLYEQCRTPHHFEKDPAKFISMQQEINRLTSCIHLSLDQGYYLTEPRGFSPGKAVEHSWDQIQVILKGVESSGTWACLP</sequence>
<proteinExistence type="predicted"/>
<name>A0A382RIZ3_9ZZZZ</name>
<evidence type="ECO:0000313" key="1">
    <source>
        <dbReference type="EMBL" id="SVC97679.1"/>
    </source>
</evidence>
<feature type="non-terminal residue" evidence="1">
    <location>
        <position position="151"/>
    </location>
</feature>
<protein>
    <submittedName>
        <fullName evidence="1">Uncharacterized protein</fullName>
    </submittedName>
</protein>
<accession>A0A382RIZ3</accession>
<organism evidence="1">
    <name type="scientific">marine metagenome</name>
    <dbReference type="NCBI Taxonomy" id="408172"/>
    <lineage>
        <taxon>unclassified sequences</taxon>
        <taxon>metagenomes</taxon>
        <taxon>ecological metagenomes</taxon>
    </lineage>
</organism>
<gene>
    <name evidence="1" type="ORF">METZ01_LOCUS350533</name>
</gene>
<reference evidence="1" key="1">
    <citation type="submission" date="2018-05" db="EMBL/GenBank/DDBJ databases">
        <authorList>
            <person name="Lanie J.A."/>
            <person name="Ng W.-L."/>
            <person name="Kazmierczak K.M."/>
            <person name="Andrzejewski T.M."/>
            <person name="Davidsen T.M."/>
            <person name="Wayne K.J."/>
            <person name="Tettelin H."/>
            <person name="Glass J.I."/>
            <person name="Rusch D."/>
            <person name="Podicherti R."/>
            <person name="Tsui H.-C.T."/>
            <person name="Winkler M.E."/>
        </authorList>
    </citation>
    <scope>NUCLEOTIDE SEQUENCE</scope>
</reference>
<dbReference type="EMBL" id="UINC01122081">
    <property type="protein sequence ID" value="SVC97679.1"/>
    <property type="molecule type" value="Genomic_DNA"/>
</dbReference>
<dbReference type="AlphaFoldDB" id="A0A382RIZ3"/>